<protein>
    <recommendedName>
        <fullName evidence="4">HNH endonuclease</fullName>
    </recommendedName>
</protein>
<organism evidence="2 3">
    <name type="scientific">Corynebacterium anserum</name>
    <dbReference type="NCBI Taxonomy" id="2684406"/>
    <lineage>
        <taxon>Bacteria</taxon>
        <taxon>Bacillati</taxon>
        <taxon>Actinomycetota</taxon>
        <taxon>Actinomycetes</taxon>
        <taxon>Mycobacteriales</taxon>
        <taxon>Corynebacteriaceae</taxon>
        <taxon>Corynebacterium</taxon>
    </lineage>
</organism>
<feature type="region of interest" description="Disordered" evidence="1">
    <location>
        <begin position="930"/>
        <end position="949"/>
    </location>
</feature>
<feature type="compositionally biased region" description="Low complexity" evidence="1">
    <location>
        <begin position="930"/>
        <end position="948"/>
    </location>
</feature>
<evidence type="ECO:0008006" key="4">
    <source>
        <dbReference type="Google" id="ProtNLM"/>
    </source>
</evidence>
<evidence type="ECO:0000256" key="1">
    <source>
        <dbReference type="SAM" id="MobiDB-lite"/>
    </source>
</evidence>
<dbReference type="Pfam" id="PF03752">
    <property type="entry name" value="ALF"/>
    <property type="match status" value="4"/>
</dbReference>
<proteinExistence type="predicted"/>
<accession>A0A7G7YQ96</accession>
<name>A0A7G7YQ96_9CORY</name>
<dbReference type="KEGG" id="cans:GP473_08395"/>
<dbReference type="Pfam" id="PF12639">
    <property type="entry name" value="Colicin-DNase"/>
    <property type="match status" value="1"/>
</dbReference>
<keyword evidence="3" id="KW-1185">Reference proteome</keyword>
<feature type="region of interest" description="Disordered" evidence="1">
    <location>
        <begin position="893"/>
        <end position="925"/>
    </location>
</feature>
<sequence length="1261" mass="133384">MNHHLPPPHTTFSMGPGLARRLRVWCVSLITVILVVAVGTEASGAQQVAATEHTRTTSDIRDKQRAREFAVEMLGTNFMSSRAAAEAVLRGGEVELDAYANGGMQQARIQDLRQIVVTISAAAGSAVQAAADKALESGDEQALADFIDAGWSHAQQLDDRATAWRAARAPAGTSVKAAADRALQANTPEALSDFATTGYDIAKAHDRRREVYALTRSTSPAVARGAQEAIQTGTDTAIDSYLRYGQFVAAAQDAEKMSIDELVNSAVTEADKAQTAANVAAQNADQAARATDAARLATERAKSEAQAADNAQVRAGSAAAQAGKLANQSAVAADRAVAAAGEARSALQYTADALARAAAAASRARIAAQEASSRAAAAGMDASQARQARIAAVNARNAAAAAEKAAQSFIHADAAWGYAQSAGSAASSAARNADAAAAAASEAASAAGDSDAAAADARAGAVRARAAADRARAASREVDGLVVRITSLVQQAREAASQAAAHARNSAKAADDAAAEADKAIISANKAGVNAQDAQVAANKAVEAVNLAYEISKLAREAADQRLAQEAAYLRDQATQARAIQDAQDAVSTEHKDQRTKLENDLHQLSELVANSDGHAIDLGRVRELAISAVQVGTPAIAGSAAVALASGRDEDLQAFVDEYEESTFTDAHSRVEFLALNDPNPQVQEAADIASYDSGDNIQDFLNTELPEIRKPGLLARTWQLRSQGDDAVKRAADAALRTNTFDVLDGFVNGGGYERALYEDQLRQAYELTRTGTPEVKAAAQAAVAGDREGLAEFIAIEAKRRAAADAQRTTHDEYIDGLLERGYQAAHDASRNAAEAQRSYFAARGDAQTAVRYAEEAAGWAGKAQKSAATAQEHVRKAGESLQFAMQQQERAHAAANQAEKDARAAASNADHAASYAAQAHDSATQAASSAAQARRSADAAGQDAHLAGQAAQEAYNIAWEKQLAEQEQYRAAAAEGELKASKTSLLDAIKQHVGQEALDVLLDLIGVTDVLNCFKGEVSACLWAAVGALPFGKIAKLGKAIPVFKKLISKISDIKSAVRNSRFRAILDDALMPAGCAVSHGAIWWGRVTTESAVWSPTITVDYLRWLTVAKKCPLPPSVVKVPGTNRYPINARYAGGKWRNGDISRMPPGFREKYGDIYFNEKGYPIFDNQVASPDEYEIFKGKVPDIKIKPQGSRYKDVKLADEEMGIDAKFRRKHNLVWHHHEETGRMQLIPRDLHSVVRHSGGWASWGRAHTLT</sequence>
<evidence type="ECO:0000313" key="3">
    <source>
        <dbReference type="Proteomes" id="UP000515275"/>
    </source>
</evidence>
<reference evidence="2 3" key="1">
    <citation type="submission" date="2019-12" db="EMBL/GenBank/DDBJ databases">
        <title>Corynebacterium sp. nov., isolated from feces of the Anser Albifrons in China.</title>
        <authorList>
            <person name="Liu Q."/>
        </authorList>
    </citation>
    <scope>NUCLEOTIDE SEQUENCE [LARGE SCALE GENOMIC DNA]</scope>
    <source>
        <strain evidence="2 3">23H37-10</strain>
    </source>
</reference>
<evidence type="ECO:0000313" key="2">
    <source>
        <dbReference type="EMBL" id="QNH96666.1"/>
    </source>
</evidence>
<dbReference type="Proteomes" id="UP000515275">
    <property type="component" value="Chromosome"/>
</dbReference>
<dbReference type="EMBL" id="CP046883">
    <property type="protein sequence ID" value="QNH96666.1"/>
    <property type="molecule type" value="Genomic_DNA"/>
</dbReference>
<gene>
    <name evidence="2" type="ORF">GP473_08395</name>
</gene>
<dbReference type="InterPro" id="IPR005506">
    <property type="entry name" value="DUF312_ALF"/>
</dbReference>
<dbReference type="AlphaFoldDB" id="A0A7G7YQ96"/>
<feature type="compositionally biased region" description="Low complexity" evidence="1">
    <location>
        <begin position="908"/>
        <end position="925"/>
    </location>
</feature>